<evidence type="ECO:0000313" key="18">
    <source>
        <dbReference type="EMBL" id="AVN67105.1"/>
    </source>
</evidence>
<comment type="subcellular location">
    <subcellularLocation>
        <location evidence="1 16">Mitochondrion membrane</location>
        <topology evidence="1 16">Multi-pass membrane protein</topology>
    </subcellularLocation>
</comment>
<feature type="transmembrane region" description="Helical" evidence="16">
    <location>
        <begin position="219"/>
        <end position="241"/>
    </location>
</feature>
<keyword evidence="10 16" id="KW-1133">Transmembrane helix</keyword>
<comment type="similarity">
    <text evidence="2 16">Belongs to the complex I subunit 4 family.</text>
</comment>
<dbReference type="Pfam" id="PF00361">
    <property type="entry name" value="Proton_antipo_M"/>
    <property type="match status" value="1"/>
</dbReference>
<geneLocation type="mitochondrion" evidence="18"/>
<feature type="transmembrane region" description="Helical" evidence="16">
    <location>
        <begin position="280"/>
        <end position="301"/>
    </location>
</feature>
<name>A0A2P1H6F4_DIPCN</name>
<dbReference type="GO" id="GO:0015990">
    <property type="term" value="P:electron transport coupled proton transport"/>
    <property type="evidence" value="ECO:0007669"/>
    <property type="project" value="TreeGrafter"/>
</dbReference>
<dbReference type="AlphaFoldDB" id="A0A2P1H6F4"/>
<evidence type="ECO:0000256" key="2">
    <source>
        <dbReference type="ARBA" id="ARBA00009025"/>
    </source>
</evidence>
<gene>
    <name evidence="18" type="primary">ND4</name>
</gene>
<feature type="transmembrane region" description="Helical" evidence="16">
    <location>
        <begin position="7"/>
        <end position="34"/>
    </location>
</feature>
<keyword evidence="11 16" id="KW-0520">NAD</keyword>
<evidence type="ECO:0000256" key="12">
    <source>
        <dbReference type="ARBA" id="ARBA00023075"/>
    </source>
</evidence>
<feature type="transmembrane region" description="Helical" evidence="16">
    <location>
        <begin position="355"/>
        <end position="382"/>
    </location>
</feature>
<dbReference type="PRINTS" id="PR01437">
    <property type="entry name" value="NUOXDRDTASE4"/>
</dbReference>
<dbReference type="GO" id="GO:0003954">
    <property type="term" value="F:NADH dehydrogenase activity"/>
    <property type="evidence" value="ECO:0007669"/>
    <property type="project" value="TreeGrafter"/>
</dbReference>
<feature type="transmembrane region" description="Helical" evidence="16">
    <location>
        <begin position="46"/>
        <end position="66"/>
    </location>
</feature>
<evidence type="ECO:0000256" key="13">
    <source>
        <dbReference type="ARBA" id="ARBA00023128"/>
    </source>
</evidence>
<dbReference type="EC" id="7.1.1.2" evidence="3 16"/>
<evidence type="ECO:0000256" key="6">
    <source>
        <dbReference type="ARBA" id="ARBA00022660"/>
    </source>
</evidence>
<comment type="function">
    <text evidence="16">Core subunit of the mitochondrial membrane respiratory chain NADH dehydrogenase (Complex I) which catalyzes electron transfer from NADH through the respiratory chain, using ubiquinone as an electron acceptor. Essential for the catalytic activity and assembly of complex I.</text>
</comment>
<dbReference type="GO" id="GO:0008137">
    <property type="term" value="F:NADH dehydrogenase (ubiquinone) activity"/>
    <property type="evidence" value="ECO:0007669"/>
    <property type="project" value="UniProtKB-UniRule"/>
</dbReference>
<evidence type="ECO:0000256" key="8">
    <source>
        <dbReference type="ARBA" id="ARBA00022967"/>
    </source>
</evidence>
<feature type="transmembrane region" description="Helical" evidence="16">
    <location>
        <begin position="75"/>
        <end position="102"/>
    </location>
</feature>
<evidence type="ECO:0000256" key="7">
    <source>
        <dbReference type="ARBA" id="ARBA00022692"/>
    </source>
</evidence>
<protein>
    <recommendedName>
        <fullName evidence="4 16">NADH-ubiquinone oxidoreductase chain 4</fullName>
        <ecNumber evidence="3 16">7.1.1.2</ecNumber>
    </recommendedName>
</protein>
<evidence type="ECO:0000256" key="14">
    <source>
        <dbReference type="ARBA" id="ARBA00023136"/>
    </source>
</evidence>
<keyword evidence="12 16" id="KW-0830">Ubiquinone</keyword>
<dbReference type="PANTHER" id="PTHR43507:SF20">
    <property type="entry name" value="NADH-UBIQUINONE OXIDOREDUCTASE CHAIN 4"/>
    <property type="match status" value="1"/>
</dbReference>
<dbReference type="EMBL" id="MG587892">
    <property type="protein sequence ID" value="AVN67105.1"/>
    <property type="molecule type" value="Genomic_DNA"/>
</dbReference>
<reference evidence="18" key="1">
    <citation type="submission" date="2017-11" db="EMBL/GenBank/DDBJ databases">
        <title>Molecular characterization of Dipylidium caninum: Application to molecular detection and genetic analysis supporting two distinct species.</title>
        <authorList>
            <person name="Beugnet F."/>
            <person name="Fourie J."/>
            <person name="Crafford D."/>
            <person name="Guillot J."/>
            <person name="Rehbein S."/>
            <person name="Labuschagne M."/>
        </authorList>
    </citation>
    <scope>NUCLEOTIDE SEQUENCE</scope>
    <source>
        <strain evidence="18">R166</strain>
    </source>
</reference>
<evidence type="ECO:0000256" key="10">
    <source>
        <dbReference type="ARBA" id="ARBA00022989"/>
    </source>
</evidence>
<evidence type="ECO:0000256" key="3">
    <source>
        <dbReference type="ARBA" id="ARBA00012944"/>
    </source>
</evidence>
<feature type="domain" description="NADH:quinone oxidoreductase/Mrp antiporter transmembrane" evidence="17">
    <location>
        <begin position="92"/>
        <end position="363"/>
    </location>
</feature>
<feature type="transmembrane region" description="Helical" evidence="16">
    <location>
        <begin position="394"/>
        <end position="414"/>
    </location>
</feature>
<keyword evidence="8" id="KW-1278">Translocase</keyword>
<evidence type="ECO:0000256" key="16">
    <source>
        <dbReference type="RuleBase" id="RU003297"/>
    </source>
</evidence>
<keyword evidence="14 16" id="KW-0472">Membrane</keyword>
<comment type="catalytic activity">
    <reaction evidence="15 16">
        <text>a ubiquinone + NADH + 5 H(+)(in) = a ubiquinol + NAD(+) + 4 H(+)(out)</text>
        <dbReference type="Rhea" id="RHEA:29091"/>
        <dbReference type="Rhea" id="RHEA-COMP:9565"/>
        <dbReference type="Rhea" id="RHEA-COMP:9566"/>
        <dbReference type="ChEBI" id="CHEBI:15378"/>
        <dbReference type="ChEBI" id="CHEBI:16389"/>
        <dbReference type="ChEBI" id="CHEBI:17976"/>
        <dbReference type="ChEBI" id="CHEBI:57540"/>
        <dbReference type="ChEBI" id="CHEBI:57945"/>
        <dbReference type="EC" id="7.1.1.2"/>
    </reaction>
</comment>
<dbReference type="InterPro" id="IPR003918">
    <property type="entry name" value="NADH_UbQ_OxRdtase"/>
</dbReference>
<evidence type="ECO:0000256" key="15">
    <source>
        <dbReference type="ARBA" id="ARBA00049551"/>
    </source>
</evidence>
<feature type="transmembrane region" description="Helical" evidence="16">
    <location>
        <begin position="122"/>
        <end position="145"/>
    </location>
</feature>
<feature type="transmembrane region" description="Helical" evidence="16">
    <location>
        <begin position="152"/>
        <end position="174"/>
    </location>
</feature>
<proteinExistence type="inferred from homology"/>
<dbReference type="GO" id="GO:0031966">
    <property type="term" value="C:mitochondrial membrane"/>
    <property type="evidence" value="ECO:0007669"/>
    <property type="project" value="UniProtKB-SubCell"/>
</dbReference>
<evidence type="ECO:0000256" key="4">
    <source>
        <dbReference type="ARBA" id="ARBA00021006"/>
    </source>
</evidence>
<dbReference type="InterPro" id="IPR001750">
    <property type="entry name" value="ND/Mrp_TM"/>
</dbReference>
<evidence type="ECO:0000256" key="1">
    <source>
        <dbReference type="ARBA" id="ARBA00004225"/>
    </source>
</evidence>
<keyword evidence="7 16" id="KW-0812">Transmembrane</keyword>
<dbReference type="GO" id="GO:0048039">
    <property type="term" value="F:ubiquinone binding"/>
    <property type="evidence" value="ECO:0007669"/>
    <property type="project" value="TreeGrafter"/>
</dbReference>
<feature type="transmembrane region" description="Helical" evidence="16">
    <location>
        <begin position="186"/>
        <end position="207"/>
    </location>
</feature>
<feature type="transmembrane region" description="Helical" evidence="16">
    <location>
        <begin position="253"/>
        <end position="271"/>
    </location>
</feature>
<evidence type="ECO:0000256" key="11">
    <source>
        <dbReference type="ARBA" id="ARBA00023027"/>
    </source>
</evidence>
<organism evidence="18">
    <name type="scientific">Dipylidium caninum</name>
    <name type="common">Double-pored dog tapeworm</name>
    <dbReference type="NCBI Taxonomy" id="66787"/>
    <lineage>
        <taxon>Eukaryota</taxon>
        <taxon>Metazoa</taxon>
        <taxon>Spiralia</taxon>
        <taxon>Lophotrochozoa</taxon>
        <taxon>Platyhelminthes</taxon>
        <taxon>Cestoda</taxon>
        <taxon>Eucestoda</taxon>
        <taxon>Cyclophyllidea</taxon>
        <taxon>Dipylidiidae</taxon>
        <taxon>Dipylidium</taxon>
    </lineage>
</organism>
<keyword evidence="13 16" id="KW-0496">Mitochondrion</keyword>
<evidence type="ECO:0000256" key="5">
    <source>
        <dbReference type="ARBA" id="ARBA00022448"/>
    </source>
</evidence>
<keyword evidence="6 16" id="KW-0679">Respiratory chain</keyword>
<keyword evidence="5 16" id="KW-0813">Transport</keyword>
<dbReference type="PANTHER" id="PTHR43507">
    <property type="entry name" value="NADH-UBIQUINONE OXIDOREDUCTASE CHAIN 4"/>
    <property type="match status" value="1"/>
</dbReference>
<keyword evidence="9 16" id="KW-0249">Electron transport</keyword>
<sequence length="415" mass="48626">MFNSISIGFFLVCGFLLSVGLFFSVSLSSCWSVLFVNNSYFVFDNISFYMILLVVFLGFYSQFLFLNNLSISSRIFLLLSMFFSVLCFCVNHSILFWCFYELSMMPLLYLIFFESPYSERFLAAWYFACYMLVTSLPLILILIYLSLINSSFFFNLWCNNYSNLCVFILLSFVFFTKVPLFPFHTWLPLVHAEATSIVSIFLSGYIMKLGLLGVYRCCYFVFGGTMIYYLFICMLFSVGFLFTSVGELDGKRWLAFLSLGHIVVPFVWFFISDWENVNISFFYCLGHGLSAGLVFCLLWYFYDVCNSRNWLLLKSCVNSKIIMIFVIVSMLTLCSFPTTVQFFCEVNMVKMSVSLLMCLFYWAFYLFLGGVIPLVLCGSMLIRSEFFEEFNYSHYSFSYFVFFMCFWCYLSVFFI</sequence>
<feature type="transmembrane region" description="Helical" evidence="16">
    <location>
        <begin position="321"/>
        <end position="343"/>
    </location>
</feature>
<evidence type="ECO:0000259" key="17">
    <source>
        <dbReference type="Pfam" id="PF00361"/>
    </source>
</evidence>
<dbReference type="GO" id="GO:0042773">
    <property type="term" value="P:ATP synthesis coupled electron transport"/>
    <property type="evidence" value="ECO:0007669"/>
    <property type="project" value="InterPro"/>
</dbReference>
<accession>A0A2P1H6F4</accession>
<evidence type="ECO:0000256" key="9">
    <source>
        <dbReference type="ARBA" id="ARBA00022982"/>
    </source>
</evidence>